<protein>
    <recommendedName>
        <fullName evidence="5">Ethanolamine ammonia-lyase small subunit</fullName>
        <shortName evidence="5">EAL small subunit</shortName>
        <ecNumber evidence="5">4.3.1.7</ecNumber>
    </recommendedName>
</protein>
<dbReference type="eggNOG" id="COG4302">
    <property type="taxonomic scope" value="Bacteria"/>
</dbReference>
<name>V4TM42_9HYPH</name>
<organism evidence="6 7">
    <name type="scientific">Lutibaculum baratangense AMV1</name>
    <dbReference type="NCBI Taxonomy" id="631454"/>
    <lineage>
        <taxon>Bacteria</taxon>
        <taxon>Pseudomonadati</taxon>
        <taxon>Pseudomonadota</taxon>
        <taxon>Alphaproteobacteria</taxon>
        <taxon>Hyphomicrobiales</taxon>
        <taxon>Tepidamorphaceae</taxon>
        <taxon>Lutibaculum</taxon>
    </lineage>
</organism>
<keyword evidence="2 5" id="KW-0456">Lyase</keyword>
<sequence>MMAGEVDVWSKLRALTPARVALDRSGDAPSLRSVLDFQLAHAHARDAIHTAFDAAAIAEALKPRETLSVESRAGDRATYLKRPDLGRRLSEASAPRIPRLDCDVAFVVADGLSATGVESHAAAVLDAVMPLIPSLTVGPVVIASQARVAIADEIGERMGARISAILIGERPGLSVSDSLGIYVTYGPRIGRSDAERNCISNIHGHGLTPRRAAETLAWLLHQALDRGLSGVRLKDESGGGPRLVGG</sequence>
<dbReference type="GO" id="GO:0031471">
    <property type="term" value="C:ethanolamine degradation polyhedral organelle"/>
    <property type="evidence" value="ECO:0007669"/>
    <property type="project" value="UniProtKB-UniRule"/>
</dbReference>
<keyword evidence="7" id="KW-1185">Reference proteome</keyword>
<dbReference type="PIRSF" id="PIRSF018982">
    <property type="entry name" value="EutC"/>
    <property type="match status" value="1"/>
</dbReference>
<dbReference type="HAMAP" id="MF_00601">
    <property type="entry name" value="EutC"/>
    <property type="match status" value="1"/>
</dbReference>
<dbReference type="UniPathway" id="UPA00560"/>
<evidence type="ECO:0000256" key="5">
    <source>
        <dbReference type="HAMAP-Rule" id="MF_00601"/>
    </source>
</evidence>
<dbReference type="Gene3D" id="3.40.50.11240">
    <property type="entry name" value="Ethanolamine ammonia-lyase light chain (EutC)"/>
    <property type="match status" value="1"/>
</dbReference>
<comment type="pathway">
    <text evidence="5">Amine and polyamine degradation; ethanolamine degradation.</text>
</comment>
<proteinExistence type="inferred from homology"/>
<dbReference type="GO" id="GO:0046336">
    <property type="term" value="P:ethanolamine catabolic process"/>
    <property type="evidence" value="ECO:0007669"/>
    <property type="project" value="UniProtKB-UniRule"/>
</dbReference>
<dbReference type="GO" id="GO:0009350">
    <property type="term" value="C:ethanolamine ammonia-lyase complex"/>
    <property type="evidence" value="ECO:0007669"/>
    <property type="project" value="UniProtKB-UniRule"/>
</dbReference>
<dbReference type="InterPro" id="IPR009246">
    <property type="entry name" value="EutC"/>
</dbReference>
<dbReference type="PANTHER" id="PTHR39330:SF1">
    <property type="entry name" value="ETHANOLAMINE AMMONIA-LYASE SMALL SUBUNIT"/>
    <property type="match status" value="1"/>
</dbReference>
<feature type="binding site" evidence="5">
    <location>
        <position position="198"/>
    </location>
    <ligand>
        <name>adenosylcob(III)alamin</name>
        <dbReference type="ChEBI" id="CHEBI:18408"/>
    </ligand>
</feature>
<reference evidence="6 7" key="1">
    <citation type="journal article" date="2014" name="Genome Announc.">
        <title>Draft Genome Sequence of Lutibaculum baratangense Strain AMV1T, Isolated from a Mud Volcano in Andamans, India.</title>
        <authorList>
            <person name="Singh A."/>
            <person name="Sreenivas A."/>
            <person name="Sathyanarayana Reddy G."/>
            <person name="Pinnaka A.K."/>
            <person name="Shivaji S."/>
        </authorList>
    </citation>
    <scope>NUCLEOTIDE SEQUENCE [LARGE SCALE GENOMIC DNA]</scope>
    <source>
        <strain evidence="6 7">AMV1</strain>
    </source>
</reference>
<comment type="catalytic activity">
    <reaction evidence="5">
        <text>ethanolamine = acetaldehyde + NH4(+)</text>
        <dbReference type="Rhea" id="RHEA:15313"/>
        <dbReference type="ChEBI" id="CHEBI:15343"/>
        <dbReference type="ChEBI" id="CHEBI:28938"/>
        <dbReference type="ChEBI" id="CHEBI:57603"/>
        <dbReference type="EC" id="4.3.1.7"/>
    </reaction>
</comment>
<keyword evidence="4 5" id="KW-1283">Bacterial microcompartment</keyword>
<accession>V4TM42</accession>
<dbReference type="InterPro" id="IPR042255">
    <property type="entry name" value="EutC_N"/>
</dbReference>
<comment type="similarity">
    <text evidence="5">Belongs to the EutC family.</text>
</comment>
<gene>
    <name evidence="5" type="primary">eutC</name>
    <name evidence="6" type="ORF">N177_0622</name>
</gene>
<comment type="function">
    <text evidence="5">Catalyzes the deamination of various vicinal amino-alcohols to oxo compounds. Allows this organism to utilize ethanolamine as the sole source of nitrogen and carbon in the presence of external vitamin B12.</text>
</comment>
<feature type="binding site" evidence="5">
    <location>
        <position position="169"/>
    </location>
    <ligand>
        <name>adenosylcob(III)alamin</name>
        <dbReference type="ChEBI" id="CHEBI:18408"/>
    </ligand>
</feature>
<evidence type="ECO:0000313" key="7">
    <source>
        <dbReference type="Proteomes" id="UP000017819"/>
    </source>
</evidence>
<dbReference type="NCBIfam" id="NF003971">
    <property type="entry name" value="PRK05465.1"/>
    <property type="match status" value="1"/>
</dbReference>
<dbReference type="PATRIC" id="fig|631454.5.peg.612"/>
<dbReference type="AlphaFoldDB" id="V4TM42"/>
<comment type="subcellular location">
    <subcellularLocation>
        <location evidence="5">Bacterial microcompartment</location>
    </subcellularLocation>
</comment>
<comment type="subunit">
    <text evidence="5">The basic unit is a heterodimer which dimerizes to form tetramers. The heterotetramers trimerize; 6 large subunits form a core ring with 6 small subunits projecting outwards.</text>
</comment>
<dbReference type="EC" id="4.3.1.7" evidence="5"/>
<dbReference type="Gene3D" id="1.10.30.40">
    <property type="entry name" value="Ethanolamine ammonia-lyase light chain (EutC), N-terminal domain"/>
    <property type="match status" value="1"/>
</dbReference>
<dbReference type="GO" id="GO:0031419">
    <property type="term" value="F:cobalamin binding"/>
    <property type="evidence" value="ECO:0007669"/>
    <property type="project" value="UniProtKB-UniRule"/>
</dbReference>
<dbReference type="Proteomes" id="UP000017819">
    <property type="component" value="Unassembled WGS sequence"/>
</dbReference>
<dbReference type="InterPro" id="IPR042251">
    <property type="entry name" value="EutC_C"/>
</dbReference>
<comment type="caution">
    <text evidence="6">The sequence shown here is derived from an EMBL/GenBank/DDBJ whole genome shotgun (WGS) entry which is preliminary data.</text>
</comment>
<feature type="binding site" evidence="5">
    <location>
        <position position="148"/>
    </location>
    <ligand>
        <name>adenosylcob(III)alamin</name>
        <dbReference type="ChEBI" id="CHEBI:18408"/>
    </ligand>
</feature>
<dbReference type="GO" id="GO:0006520">
    <property type="term" value="P:amino acid metabolic process"/>
    <property type="evidence" value="ECO:0007669"/>
    <property type="project" value="InterPro"/>
</dbReference>
<dbReference type="EMBL" id="AWXZ01000013">
    <property type="protein sequence ID" value="ESR26838.1"/>
    <property type="molecule type" value="Genomic_DNA"/>
</dbReference>
<dbReference type="GO" id="GO:0008851">
    <property type="term" value="F:ethanolamine ammonia-lyase activity"/>
    <property type="evidence" value="ECO:0007669"/>
    <property type="project" value="UniProtKB-UniRule"/>
</dbReference>
<evidence type="ECO:0000256" key="1">
    <source>
        <dbReference type="ARBA" id="ARBA00022628"/>
    </source>
</evidence>
<dbReference type="STRING" id="631454.N177_0622"/>
<keyword evidence="1 5" id="KW-0846">Cobalamin</keyword>
<keyword evidence="3 5" id="KW-0170">Cobalt</keyword>
<evidence type="ECO:0000256" key="4">
    <source>
        <dbReference type="ARBA" id="ARBA00024446"/>
    </source>
</evidence>
<evidence type="ECO:0000256" key="3">
    <source>
        <dbReference type="ARBA" id="ARBA00023285"/>
    </source>
</evidence>
<dbReference type="PANTHER" id="PTHR39330">
    <property type="entry name" value="ETHANOLAMINE AMMONIA-LYASE LIGHT CHAIN"/>
    <property type="match status" value="1"/>
</dbReference>
<comment type="cofactor">
    <cofactor evidence="5">
        <name>adenosylcob(III)alamin</name>
        <dbReference type="ChEBI" id="CHEBI:18408"/>
    </cofactor>
    <text evidence="5">Binds between the large and small subunits.</text>
</comment>
<evidence type="ECO:0000313" key="6">
    <source>
        <dbReference type="EMBL" id="ESR26838.1"/>
    </source>
</evidence>
<evidence type="ECO:0000256" key="2">
    <source>
        <dbReference type="ARBA" id="ARBA00023239"/>
    </source>
</evidence>
<dbReference type="Pfam" id="PF05985">
    <property type="entry name" value="EutC"/>
    <property type="match status" value="1"/>
</dbReference>